<evidence type="ECO:0008006" key="6">
    <source>
        <dbReference type="Google" id="ProtNLM"/>
    </source>
</evidence>
<dbReference type="Gene3D" id="3.60.20.10">
    <property type="entry name" value="Glutamine Phosphoribosylpyrophosphate, subunit 1, domain 1"/>
    <property type="match status" value="1"/>
</dbReference>
<gene>
    <name evidence="4" type="ORF">TrCOL_g4356</name>
</gene>
<dbReference type="EMBL" id="BRYA01000218">
    <property type="protein sequence ID" value="GMI44473.1"/>
    <property type="molecule type" value="Genomic_DNA"/>
</dbReference>
<evidence type="ECO:0000313" key="5">
    <source>
        <dbReference type="Proteomes" id="UP001165065"/>
    </source>
</evidence>
<dbReference type="InterPro" id="IPR051857">
    <property type="entry name" value="Asn_synthetase_domain"/>
</dbReference>
<dbReference type="PANTHER" id="PTHR45937:SF1">
    <property type="entry name" value="ASPARAGINE SYNTHETASE DOMAIN-CONTAINING PROTEIN 1"/>
    <property type="match status" value="1"/>
</dbReference>
<dbReference type="InterPro" id="IPR014729">
    <property type="entry name" value="Rossmann-like_a/b/a_fold"/>
</dbReference>
<dbReference type="GO" id="GO:0004066">
    <property type="term" value="F:asparagine synthase (glutamine-hydrolyzing) activity"/>
    <property type="evidence" value="ECO:0007669"/>
    <property type="project" value="InterPro"/>
</dbReference>
<keyword evidence="3" id="KW-0315">Glutamine amidotransferase</keyword>
<dbReference type="Proteomes" id="UP001165065">
    <property type="component" value="Unassembled WGS sequence"/>
</dbReference>
<dbReference type="OrthoDB" id="10252281at2759"/>
<organism evidence="4 5">
    <name type="scientific">Triparma columacea</name>
    <dbReference type="NCBI Taxonomy" id="722753"/>
    <lineage>
        <taxon>Eukaryota</taxon>
        <taxon>Sar</taxon>
        <taxon>Stramenopiles</taxon>
        <taxon>Ochrophyta</taxon>
        <taxon>Bolidophyceae</taxon>
        <taxon>Parmales</taxon>
        <taxon>Triparmaceae</taxon>
        <taxon>Triparma</taxon>
    </lineage>
</organism>
<dbReference type="GO" id="GO:0006529">
    <property type="term" value="P:asparagine biosynthetic process"/>
    <property type="evidence" value="ECO:0007669"/>
    <property type="project" value="UniProtKB-KW"/>
</dbReference>
<dbReference type="InterPro" id="IPR001962">
    <property type="entry name" value="Asn_synthase"/>
</dbReference>
<accession>A0A9W7LC66</accession>
<keyword evidence="5" id="KW-1185">Reference proteome</keyword>
<reference evidence="5" key="1">
    <citation type="journal article" date="2023" name="Commun. Biol.">
        <title>Genome analysis of Parmales, the sister group of diatoms, reveals the evolutionary specialization of diatoms from phago-mixotrophs to photoautotrophs.</title>
        <authorList>
            <person name="Ban H."/>
            <person name="Sato S."/>
            <person name="Yoshikawa S."/>
            <person name="Yamada K."/>
            <person name="Nakamura Y."/>
            <person name="Ichinomiya M."/>
            <person name="Sato N."/>
            <person name="Blanc-Mathieu R."/>
            <person name="Endo H."/>
            <person name="Kuwata A."/>
            <person name="Ogata H."/>
        </authorList>
    </citation>
    <scope>NUCLEOTIDE SEQUENCE [LARGE SCALE GENOMIC DNA]</scope>
</reference>
<dbReference type="SUPFAM" id="SSF52402">
    <property type="entry name" value="Adenine nucleotide alpha hydrolases-like"/>
    <property type="match status" value="2"/>
</dbReference>
<keyword evidence="1" id="KW-0028">Amino-acid biosynthesis</keyword>
<comment type="caution">
    <text evidence="4">The sequence shown here is derived from an EMBL/GenBank/DDBJ whole genome shotgun (WGS) entry which is preliminary data.</text>
</comment>
<sequence length="767" mass="83443">MCGIHLILSSSNHLSKHNLIEEEINALKARGPDYQKVITMEYNPEYNPTEYTDHISTDHLTVESPSEPFLATMAAAVLSLRGSQICEQPLRTKEVAFCWNGECYNLPSISTSPSPPSPPPPPNPADTSAVFESILLTSLPSTLPKILGEYAYIHTNLLQPQPSCNFGRDQLGRRTLTCNVQLENLGEEEREVGELLVVKSTGGEFEVPPGRIFQARSALTEAVRVRSLQAPEPPEGFAPDGMPHAKVGVLFSGGVDCAVVAALVREVLGEGIIVDLIVVSFGMDSKDREAAIEGWRRLGGVKGGFRLIVVDAEDGREDRKVVRGLIGPQITNMDYNIGLAFWKASGGKGGIYEGEEGGGGGGVRRAGEGWVTKSGEHGGSLYKKKAKCRGCGKRDLKNRDSGCYLGSCCEVCCKKIGRNICGGLGGRVGICGAHRIKGVEPLLERVGGGEGEGGIEWKELEELEEMGMLVYVGIFADFSVFDAKVGEGWVSDPNQHVTILHKSKIGEVTERKIKFGKAQIMVGDLRENEEFKVGRVKLKGREDLAEMAAATKQILHVTLRRREECEARMSTVLLKDGDGGGGGEYRCVDGYVGVCLELPNGVRVVCKDIDEVKRAKTAGQLKQYTSRAKVLLTGHGADEQMGGYGRHRTRFASGGSAAVKEELDMEMARIWRRNMGRDDRCIGGRGKEGRYPFLDEGVVEHLKIMRQKDVTEVCDFTLPQGIGDKLVLRKLAKELGLVGIDNMVKRAVQFGSRAAKSRGEGRDTLEV</sequence>
<evidence type="ECO:0000256" key="2">
    <source>
        <dbReference type="ARBA" id="ARBA00022888"/>
    </source>
</evidence>
<evidence type="ECO:0000313" key="4">
    <source>
        <dbReference type="EMBL" id="GMI44473.1"/>
    </source>
</evidence>
<dbReference type="InterPro" id="IPR029055">
    <property type="entry name" value="Ntn_hydrolases_N"/>
</dbReference>
<dbReference type="AlphaFoldDB" id="A0A9W7LC66"/>
<dbReference type="Gene3D" id="3.40.50.620">
    <property type="entry name" value="HUPs"/>
    <property type="match status" value="2"/>
</dbReference>
<evidence type="ECO:0000256" key="1">
    <source>
        <dbReference type="ARBA" id="ARBA00022605"/>
    </source>
</evidence>
<protein>
    <recommendedName>
        <fullName evidence="6">Glutamine amidotransferase type-2 domain-containing protein</fullName>
    </recommendedName>
</protein>
<keyword evidence="2" id="KW-0061">Asparagine biosynthesis</keyword>
<dbReference type="SUPFAM" id="SSF56235">
    <property type="entry name" value="N-terminal nucleophile aminohydrolases (Ntn hydrolases)"/>
    <property type="match status" value="1"/>
</dbReference>
<evidence type="ECO:0000256" key="3">
    <source>
        <dbReference type="ARBA" id="ARBA00022962"/>
    </source>
</evidence>
<dbReference type="PANTHER" id="PTHR45937">
    <property type="entry name" value="ASPARAGINE SYNTHETASE DOMAIN-CONTAINING PROTEIN 1"/>
    <property type="match status" value="1"/>
</dbReference>
<name>A0A9W7LC66_9STRA</name>
<dbReference type="CDD" id="cd01991">
    <property type="entry name" value="Asn_synthase_B_C"/>
    <property type="match status" value="2"/>
</dbReference>
<proteinExistence type="predicted"/>